<organism evidence="1 2">
    <name type="scientific">Desmophyllum pertusum</name>
    <dbReference type="NCBI Taxonomy" id="174260"/>
    <lineage>
        <taxon>Eukaryota</taxon>
        <taxon>Metazoa</taxon>
        <taxon>Cnidaria</taxon>
        <taxon>Anthozoa</taxon>
        <taxon>Hexacorallia</taxon>
        <taxon>Scleractinia</taxon>
        <taxon>Caryophylliina</taxon>
        <taxon>Caryophylliidae</taxon>
        <taxon>Desmophyllum</taxon>
    </lineage>
</organism>
<reference evidence="1" key="1">
    <citation type="submission" date="2023-01" db="EMBL/GenBank/DDBJ databases">
        <title>Genome assembly of the deep-sea coral Lophelia pertusa.</title>
        <authorList>
            <person name="Herrera S."/>
            <person name="Cordes E."/>
        </authorList>
    </citation>
    <scope>NUCLEOTIDE SEQUENCE</scope>
    <source>
        <strain evidence="1">USNM1676648</strain>
        <tissue evidence="1">Polyp</tissue>
    </source>
</reference>
<name>A0A9X0D5V5_9CNID</name>
<evidence type="ECO:0000313" key="2">
    <source>
        <dbReference type="Proteomes" id="UP001163046"/>
    </source>
</evidence>
<proteinExistence type="predicted"/>
<accession>A0A9X0D5V5</accession>
<dbReference type="Proteomes" id="UP001163046">
    <property type="component" value="Unassembled WGS sequence"/>
</dbReference>
<comment type="caution">
    <text evidence="1">The sequence shown here is derived from an EMBL/GenBank/DDBJ whole genome shotgun (WGS) entry which is preliminary data.</text>
</comment>
<gene>
    <name evidence="1" type="ORF">OS493_040459</name>
</gene>
<dbReference type="EMBL" id="MU825779">
    <property type="protein sequence ID" value="KAJ7388005.1"/>
    <property type="molecule type" value="Genomic_DNA"/>
</dbReference>
<feature type="non-terminal residue" evidence="1">
    <location>
        <position position="59"/>
    </location>
</feature>
<sequence>MNLLPERCPLAFLRKLQGEYKEFEISHDDEEDEDELNLYFSFKSETKKQKAGVNPFDLV</sequence>
<evidence type="ECO:0000313" key="1">
    <source>
        <dbReference type="EMBL" id="KAJ7388005.1"/>
    </source>
</evidence>
<protein>
    <submittedName>
        <fullName evidence="1">Uncharacterized protein</fullName>
    </submittedName>
</protein>
<dbReference type="AlphaFoldDB" id="A0A9X0D5V5"/>
<keyword evidence="2" id="KW-1185">Reference proteome</keyword>